<dbReference type="GO" id="GO:0003677">
    <property type="term" value="F:DNA binding"/>
    <property type="evidence" value="ECO:0007669"/>
    <property type="project" value="InterPro"/>
</dbReference>
<dbReference type="AlphaFoldDB" id="A0A2N6K5I8"/>
<keyword evidence="4" id="KW-1185">Reference proteome</keyword>
<accession>A0A2N6K5I8</accession>
<dbReference type="SUPFAM" id="SSF50118">
    <property type="entry name" value="Cell growth inhibitor/plasmid maintenance toxic component"/>
    <property type="match status" value="1"/>
</dbReference>
<dbReference type="PANTHER" id="PTHR33988">
    <property type="entry name" value="ENDORIBONUCLEASE MAZF-RELATED"/>
    <property type="match status" value="1"/>
</dbReference>
<dbReference type="Pfam" id="PF02452">
    <property type="entry name" value="PemK_toxin"/>
    <property type="match status" value="1"/>
</dbReference>
<proteinExistence type="inferred from homology"/>
<gene>
    <name evidence="3" type="ORF">CEN44_07590</name>
</gene>
<organism evidence="3 4">
    <name type="scientific">Fischerella muscicola CCMEE 5323</name>
    <dbReference type="NCBI Taxonomy" id="2019572"/>
    <lineage>
        <taxon>Bacteria</taxon>
        <taxon>Bacillati</taxon>
        <taxon>Cyanobacteriota</taxon>
        <taxon>Cyanophyceae</taxon>
        <taxon>Nostocales</taxon>
        <taxon>Hapalosiphonaceae</taxon>
        <taxon>Fischerella</taxon>
    </lineage>
</organism>
<evidence type="ECO:0000256" key="2">
    <source>
        <dbReference type="ARBA" id="ARBA00022649"/>
    </source>
</evidence>
<dbReference type="GO" id="GO:0006402">
    <property type="term" value="P:mRNA catabolic process"/>
    <property type="evidence" value="ECO:0007669"/>
    <property type="project" value="TreeGrafter"/>
</dbReference>
<dbReference type="InterPro" id="IPR003477">
    <property type="entry name" value="PemK-like"/>
</dbReference>
<dbReference type="Proteomes" id="UP000235036">
    <property type="component" value="Unassembled WGS sequence"/>
</dbReference>
<comment type="caution">
    <text evidence="3">The sequence shown here is derived from an EMBL/GenBank/DDBJ whole genome shotgun (WGS) entry which is preliminary data.</text>
</comment>
<reference evidence="3 4" key="1">
    <citation type="submission" date="2017-08" db="EMBL/GenBank/DDBJ databases">
        <title>Genomes of Fischerella (Mastigocladus) sp. strains.</title>
        <authorList>
            <person name="Miller S.R."/>
        </authorList>
    </citation>
    <scope>NUCLEOTIDE SEQUENCE [LARGE SCALE GENOMIC DNA]</scope>
    <source>
        <strain evidence="3 4">CCMEE 5323</strain>
    </source>
</reference>
<evidence type="ECO:0000313" key="3">
    <source>
        <dbReference type="EMBL" id="PLZ91825.1"/>
    </source>
</evidence>
<sequence length="156" mass="17277">MINPSRGEIWLVQLDPTRGQEIQKTRPVVVISSDMFGAIPMRIIIPIATWQPKFQNRPFMIPIQQTDENGLDSDSAGNVLQVRSVTTERFVRCLGKVSSDCQFSRVRLAGGTKLFWKADMALLANKKLPLAISSGLFVSGLKTKPLYVNKLGCKSG</sequence>
<dbReference type="Gene3D" id="2.30.30.110">
    <property type="match status" value="1"/>
</dbReference>
<evidence type="ECO:0000313" key="4">
    <source>
        <dbReference type="Proteomes" id="UP000235036"/>
    </source>
</evidence>
<keyword evidence="2" id="KW-1277">Toxin-antitoxin system</keyword>
<dbReference type="GO" id="GO:0004521">
    <property type="term" value="F:RNA endonuclease activity"/>
    <property type="evidence" value="ECO:0007669"/>
    <property type="project" value="TreeGrafter"/>
</dbReference>
<evidence type="ECO:0000256" key="1">
    <source>
        <dbReference type="ARBA" id="ARBA00007521"/>
    </source>
</evidence>
<name>A0A2N6K5I8_FISMU</name>
<dbReference type="GO" id="GO:0016075">
    <property type="term" value="P:rRNA catabolic process"/>
    <property type="evidence" value="ECO:0007669"/>
    <property type="project" value="TreeGrafter"/>
</dbReference>
<dbReference type="EMBL" id="NRQW01000153">
    <property type="protein sequence ID" value="PLZ91825.1"/>
    <property type="molecule type" value="Genomic_DNA"/>
</dbReference>
<protein>
    <submittedName>
        <fullName evidence="3">Type II toxin-antitoxin system PemK/MazF family toxin</fullName>
    </submittedName>
</protein>
<comment type="similarity">
    <text evidence="1">Belongs to the PemK/MazF family.</text>
</comment>
<dbReference type="PANTHER" id="PTHR33988:SF1">
    <property type="entry name" value="ENDORIBONUCLEASE MAZF7-RELATED"/>
    <property type="match status" value="1"/>
</dbReference>
<dbReference type="InterPro" id="IPR011067">
    <property type="entry name" value="Plasmid_toxin/cell-grow_inhib"/>
</dbReference>